<reference evidence="2" key="2">
    <citation type="submission" date="2025-08" db="UniProtKB">
        <authorList>
            <consortium name="Ensembl"/>
        </authorList>
    </citation>
    <scope>IDENTIFICATION</scope>
</reference>
<reference evidence="2" key="3">
    <citation type="submission" date="2025-09" db="UniProtKB">
        <authorList>
            <consortium name="Ensembl"/>
        </authorList>
    </citation>
    <scope>IDENTIFICATION</scope>
</reference>
<dbReference type="GO" id="GO:0006313">
    <property type="term" value="P:DNA transposition"/>
    <property type="evidence" value="ECO:0007669"/>
    <property type="project" value="InterPro"/>
</dbReference>
<dbReference type="InterPro" id="IPR002492">
    <property type="entry name" value="Transposase_Tc1-like"/>
</dbReference>
<evidence type="ECO:0000313" key="3">
    <source>
        <dbReference type="Proteomes" id="UP000472271"/>
    </source>
</evidence>
<dbReference type="InParanoid" id="A0A673AQ28"/>
<sequence length="209" mass="23804">MIWTSPQLEIGPLACFKLHGADGTVARVFGVHHSTVVRLVEHYHTTGSSNDHPRSSRSHVTTAAQDRANRLSHLRDRFHPATRTAAETIGTHHRLVSARTIRNRLRADGIRPYRPYVGSVLTPQHRRARVQWCNVHRHWTLQRWSQVLFSDEKEFHQWCGNAQQGVQRAAASHLGVVPPQTGIKRKYMTLRGVEPQSPTQQINSVFIQS</sequence>
<name>A0A673AQ28_9TELE</name>
<dbReference type="Proteomes" id="UP000472271">
    <property type="component" value="Chromosome 14"/>
</dbReference>
<dbReference type="Pfam" id="PF01498">
    <property type="entry name" value="HTH_Tnp_Tc3_2"/>
    <property type="match status" value="1"/>
</dbReference>
<feature type="domain" description="Transposase Tc1-like" evidence="1">
    <location>
        <begin position="93"/>
        <end position="138"/>
    </location>
</feature>
<dbReference type="InterPro" id="IPR036397">
    <property type="entry name" value="RNaseH_sf"/>
</dbReference>
<dbReference type="Gene3D" id="3.30.420.10">
    <property type="entry name" value="Ribonuclease H-like superfamily/Ribonuclease H"/>
    <property type="match status" value="1"/>
</dbReference>
<protein>
    <recommendedName>
        <fullName evidence="1">Transposase Tc1-like domain-containing protein</fullName>
    </recommendedName>
</protein>
<proteinExistence type="predicted"/>
<accession>A0A673AQ28</accession>
<evidence type="ECO:0000313" key="2">
    <source>
        <dbReference type="Ensembl" id="ENSSORP00005031770.1"/>
    </source>
</evidence>
<dbReference type="AlphaFoldDB" id="A0A673AQ28"/>
<dbReference type="InterPro" id="IPR009057">
    <property type="entry name" value="Homeodomain-like_sf"/>
</dbReference>
<organism evidence="2 3">
    <name type="scientific">Sphaeramia orbicularis</name>
    <name type="common">orbiculate cardinalfish</name>
    <dbReference type="NCBI Taxonomy" id="375764"/>
    <lineage>
        <taxon>Eukaryota</taxon>
        <taxon>Metazoa</taxon>
        <taxon>Chordata</taxon>
        <taxon>Craniata</taxon>
        <taxon>Vertebrata</taxon>
        <taxon>Euteleostomi</taxon>
        <taxon>Actinopterygii</taxon>
        <taxon>Neopterygii</taxon>
        <taxon>Teleostei</taxon>
        <taxon>Neoteleostei</taxon>
        <taxon>Acanthomorphata</taxon>
        <taxon>Gobiaria</taxon>
        <taxon>Kurtiformes</taxon>
        <taxon>Apogonoidei</taxon>
        <taxon>Apogonidae</taxon>
        <taxon>Apogoninae</taxon>
        <taxon>Sphaeramia</taxon>
    </lineage>
</organism>
<dbReference type="SUPFAM" id="SSF46689">
    <property type="entry name" value="Homeodomain-like"/>
    <property type="match status" value="1"/>
</dbReference>
<keyword evidence="3" id="KW-1185">Reference proteome</keyword>
<dbReference type="GO" id="GO:0015074">
    <property type="term" value="P:DNA integration"/>
    <property type="evidence" value="ECO:0007669"/>
    <property type="project" value="InterPro"/>
</dbReference>
<reference evidence="2" key="1">
    <citation type="submission" date="2019-06" db="EMBL/GenBank/DDBJ databases">
        <authorList>
            <consortium name="Wellcome Sanger Institute Data Sharing"/>
        </authorList>
    </citation>
    <scope>NUCLEOTIDE SEQUENCE [LARGE SCALE GENOMIC DNA]</scope>
</reference>
<evidence type="ECO:0000259" key="1">
    <source>
        <dbReference type="Pfam" id="PF01498"/>
    </source>
</evidence>
<dbReference type="GO" id="GO:0003677">
    <property type="term" value="F:DNA binding"/>
    <property type="evidence" value="ECO:0007669"/>
    <property type="project" value="InterPro"/>
</dbReference>
<dbReference type="Ensembl" id="ENSSORT00005032653.1">
    <property type="protein sequence ID" value="ENSSORP00005031770.1"/>
    <property type="gene ID" value="ENSSORG00005015112.1"/>
</dbReference>